<dbReference type="Proteomes" id="UP000035068">
    <property type="component" value="Unassembled WGS sequence"/>
</dbReference>
<reference evidence="1 2" key="1">
    <citation type="submission" date="2014-12" db="EMBL/GenBank/DDBJ databases">
        <title>Genomes of Geoalkalibacter ferrihydriticus and Geoalkalibacter subterraneus, two haloalkaliphilic metal-reducing members of the Geobacteraceae.</title>
        <authorList>
            <person name="Badalamenti J.P."/>
            <person name="Torres C.I."/>
            <person name="Krajmalnik-Brown R."/>
            <person name="Bond D.R."/>
        </authorList>
    </citation>
    <scope>NUCLEOTIDE SEQUENCE [LARGE SCALE GENOMIC DNA]</scope>
    <source>
        <strain evidence="1 2">DSM 17813</strain>
    </source>
</reference>
<proteinExistence type="predicted"/>
<evidence type="ECO:0000313" key="2">
    <source>
        <dbReference type="Proteomes" id="UP000035068"/>
    </source>
</evidence>
<evidence type="ECO:0000313" key="1">
    <source>
        <dbReference type="EMBL" id="KIH76380.1"/>
    </source>
</evidence>
<dbReference type="EMBL" id="JWJD01000003">
    <property type="protein sequence ID" value="KIH76380.1"/>
    <property type="molecule type" value="Genomic_DNA"/>
</dbReference>
<keyword evidence="2" id="KW-1185">Reference proteome</keyword>
<sequence>MQTLPSYFKAGQIKNTPFLNQTDTDRQALPQSNTQTQAQKKQKQFYRIPTAQYGAAKIRHTWRYLAYFLKKNRLRYTEIELQ</sequence>
<comment type="caution">
    <text evidence="1">The sequence shown here is derived from an EMBL/GenBank/DDBJ whole genome shotgun (WGS) entry which is preliminary data.</text>
</comment>
<organism evidence="1 2">
    <name type="scientific">Geoalkalibacter ferrihydriticus DSM 17813</name>
    <dbReference type="NCBI Taxonomy" id="1121915"/>
    <lineage>
        <taxon>Bacteria</taxon>
        <taxon>Pseudomonadati</taxon>
        <taxon>Thermodesulfobacteriota</taxon>
        <taxon>Desulfuromonadia</taxon>
        <taxon>Desulfuromonadales</taxon>
        <taxon>Geoalkalibacteraceae</taxon>
        <taxon>Geoalkalibacter</taxon>
    </lineage>
</organism>
<name>A0A0C2HN36_9BACT</name>
<accession>A0A0C2HN36</accession>
<protein>
    <submittedName>
        <fullName evidence="1">Uncharacterized protein</fullName>
    </submittedName>
</protein>
<dbReference type="AlphaFoldDB" id="A0A0C2HN36"/>
<gene>
    <name evidence="1" type="ORF">GFER_09060</name>
</gene>